<feature type="coiled-coil region" evidence="4">
    <location>
        <begin position="370"/>
        <end position="400"/>
    </location>
</feature>
<keyword evidence="8" id="KW-1185">Reference proteome</keyword>
<dbReference type="Pfam" id="PF02463">
    <property type="entry name" value="SMC_N"/>
    <property type="match status" value="1"/>
</dbReference>
<feature type="compositionally biased region" description="Low complexity" evidence="5">
    <location>
        <begin position="743"/>
        <end position="766"/>
    </location>
</feature>
<dbReference type="RefSeq" id="WP_114589773.1">
    <property type="nucleotide sequence ID" value="NZ_CP031165.1"/>
</dbReference>
<evidence type="ECO:0000256" key="4">
    <source>
        <dbReference type="SAM" id="Coils"/>
    </source>
</evidence>
<organism evidence="7 8">
    <name type="scientific">Euzebya pacifica</name>
    <dbReference type="NCBI Taxonomy" id="1608957"/>
    <lineage>
        <taxon>Bacteria</taxon>
        <taxon>Bacillati</taxon>
        <taxon>Actinomycetota</taxon>
        <taxon>Nitriliruptoria</taxon>
        <taxon>Euzebyales</taxon>
    </lineage>
</organism>
<dbReference type="Gene3D" id="3.40.50.300">
    <property type="entry name" value="P-loop containing nucleotide triphosphate hydrolases"/>
    <property type="match status" value="2"/>
</dbReference>
<feature type="compositionally biased region" description="Low complexity" evidence="5">
    <location>
        <begin position="785"/>
        <end position="802"/>
    </location>
</feature>
<dbReference type="EMBL" id="CP031165">
    <property type="protein sequence ID" value="AXV04891.1"/>
    <property type="molecule type" value="Genomic_DNA"/>
</dbReference>
<feature type="region of interest" description="Disordered" evidence="5">
    <location>
        <begin position="741"/>
        <end position="802"/>
    </location>
</feature>
<evidence type="ECO:0000256" key="5">
    <source>
        <dbReference type="SAM" id="MobiDB-lite"/>
    </source>
</evidence>
<dbReference type="InterPro" id="IPR003395">
    <property type="entry name" value="RecF/RecN/SMC_N"/>
</dbReference>
<comment type="subunit">
    <text evidence="2">Heterodimer of SbcC and SbcD.</text>
</comment>
<dbReference type="InterPro" id="IPR027417">
    <property type="entry name" value="P-loop_NTPase"/>
</dbReference>
<dbReference type="PANTHER" id="PTHR32114:SF2">
    <property type="entry name" value="ABC TRANSPORTER ABCH.3"/>
    <property type="match status" value="1"/>
</dbReference>
<evidence type="ECO:0000256" key="3">
    <source>
        <dbReference type="ARBA" id="ARBA00013368"/>
    </source>
</evidence>
<accession>A0A346XRP4</accession>
<feature type="domain" description="RecF/RecN/SMC N-terminal" evidence="6">
    <location>
        <begin position="62"/>
        <end position="649"/>
    </location>
</feature>
<reference evidence="7 8" key="1">
    <citation type="submission" date="2018-09" db="EMBL/GenBank/DDBJ databases">
        <title>Complete genome sequence of Euzebya sp. DY32-46 isolated from seawater of Pacific Ocean.</title>
        <authorList>
            <person name="Xu L."/>
            <person name="Wu Y.-H."/>
            <person name="Xu X.-W."/>
        </authorList>
    </citation>
    <scope>NUCLEOTIDE SEQUENCE [LARGE SCALE GENOMIC DNA]</scope>
    <source>
        <strain evidence="7 8">DY32-46</strain>
    </source>
</reference>
<dbReference type="Proteomes" id="UP000264006">
    <property type="component" value="Chromosome"/>
</dbReference>
<protein>
    <recommendedName>
        <fullName evidence="3">Nuclease SbcCD subunit C</fullName>
    </recommendedName>
</protein>
<evidence type="ECO:0000256" key="1">
    <source>
        <dbReference type="ARBA" id="ARBA00006930"/>
    </source>
</evidence>
<evidence type="ECO:0000259" key="6">
    <source>
        <dbReference type="Pfam" id="PF02463"/>
    </source>
</evidence>
<gene>
    <name evidence="7" type="ORF">DVS28_a0183</name>
</gene>
<evidence type="ECO:0000313" key="8">
    <source>
        <dbReference type="Proteomes" id="UP000264006"/>
    </source>
</evidence>
<name>A0A346XRP4_9ACTN</name>
<keyword evidence="4" id="KW-0175">Coiled coil</keyword>
<evidence type="ECO:0000313" key="7">
    <source>
        <dbReference type="EMBL" id="AXV04891.1"/>
    </source>
</evidence>
<comment type="similarity">
    <text evidence="1">Belongs to the SMC family. SbcC subfamily.</text>
</comment>
<dbReference type="PANTHER" id="PTHR32114">
    <property type="entry name" value="ABC TRANSPORTER ABCH.3"/>
    <property type="match status" value="1"/>
</dbReference>
<sequence>MDKELTTVVRDRLEGAGLDQGVAAMVVAACTGTPLEAADTATWPDNVSGGDAVGSGTTQVFLDGITVQGFRGIGTSRRLDLPSGPGLTLVVGRNGSGKSSFAEGLEMCLTGESHRWAGRSKAWKETWRNLHDGDVARVDVDVVGLDDRPRTLTHSWPDEGDVDTGRSVLDDGRTVQELGWSTPLAQYRPMLSFNELGGMFDGRPADLYDAIADILGVQPLRDAVEVLRQARLADAKPIKAVKDRRKTLVEELRASRDPRADQVLAAIDGRTWDLQAATDAMTEDSTQPTSDLARLRALATLDSPHPVDATAAATALRDAQSAHAEATTTDAGRADRVAALLRQAIGHVDHDGPVPCPLCGSGTTLDASWAEEARTRADELAEQAQAVRRADAELAAARRAATALMTTPPDALATASLVGLDASAAAIAWATLHGGPDGQGIPEDPLELAAHVEVAVPAVHDAVTTLNALAASTLDAKQDDWRPLANAVARWVDDAHDALAADIRAGRAKQAETWLAECATEIERARFDPIREAVQGYWDRLRLQSNVSLKNLHLQRSGARRSLELDVAVDDRDASALGVMSQGELHALALAVFLPRATLDASPFRFLVLDDPVQAMDPSKVEGLARVLAEVAETRQVIVLTHDTRLPDAVRQLQIEATVVEVQRRARSVVDLKVVDDPVGRHLDDAHAIARTADLKPGVRARLVAQMGRGALEALSVELVRRRRLGRERTITPSTGCWPTPRPTTCSPSRCSTTTSRATSCSRPSTDGGGRSPMCSTTARRARMSGSAGSPTSESSCASCGT</sequence>
<evidence type="ECO:0000256" key="2">
    <source>
        <dbReference type="ARBA" id="ARBA00011322"/>
    </source>
</evidence>
<dbReference type="PROSITE" id="PS51257">
    <property type="entry name" value="PROKAR_LIPOPROTEIN"/>
    <property type="match status" value="1"/>
</dbReference>
<dbReference type="KEGG" id="euz:DVS28_a0183"/>
<dbReference type="AlphaFoldDB" id="A0A346XRP4"/>
<dbReference type="SUPFAM" id="SSF52540">
    <property type="entry name" value="P-loop containing nucleoside triphosphate hydrolases"/>
    <property type="match status" value="1"/>
</dbReference>
<dbReference type="OrthoDB" id="4428168at2"/>
<proteinExistence type="inferred from homology"/>